<dbReference type="EMBL" id="JYDS01000131">
    <property type="protein sequence ID" value="KRZ23995.1"/>
    <property type="molecule type" value="Genomic_DNA"/>
</dbReference>
<gene>
    <name evidence="1" type="ORF">T4A_10576</name>
    <name evidence="2" type="ORF">T4B_2005</name>
    <name evidence="3" type="ORF">T4C_1985</name>
</gene>
<evidence type="ECO:0000313" key="4">
    <source>
        <dbReference type="Proteomes" id="UP000054632"/>
    </source>
</evidence>
<proteinExistence type="predicted"/>
<evidence type="ECO:0000313" key="1">
    <source>
        <dbReference type="EMBL" id="KRY75577.1"/>
    </source>
</evidence>
<name>A0A0V1EP70_TRIPS</name>
<dbReference type="EMBL" id="JYDR01000017">
    <property type="protein sequence ID" value="KRY75577.1"/>
    <property type="molecule type" value="Genomic_DNA"/>
</dbReference>
<sequence length="236" mass="26262">MKISKKCVVSRPTKAELLIRYNASRKMLTFTLLFLSSVAVIANAQYFPPQSARQYSAEDREIPFQPPPAPPPDAYEPEIKQNPVAVTVMSSTELTNTTVQSFPTESLKILNSSLTDDKVSEEISVNRTSTSPLFEQTIPETVAEYAELSKENFTTPFDEHANELYSTAESKNNNESSSWNATQFPATVSNASSYDSSEVTQIKHVLLSQLEAIIEAVKKICDALNILRTSNILFNR</sequence>
<evidence type="ECO:0000313" key="3">
    <source>
        <dbReference type="EMBL" id="KRZ37261.1"/>
    </source>
</evidence>
<evidence type="ECO:0000313" key="5">
    <source>
        <dbReference type="Proteomes" id="UP000054805"/>
    </source>
</evidence>
<protein>
    <submittedName>
        <fullName evidence="1">Uncharacterized protein</fullName>
    </submittedName>
</protein>
<dbReference type="Proteomes" id="UP000054826">
    <property type="component" value="Unassembled WGS sequence"/>
</dbReference>
<dbReference type="AlphaFoldDB" id="A0A0V1EP70"/>
<accession>A0A0V1EP70</accession>
<dbReference type="EMBL" id="JYDV01000060">
    <property type="protein sequence ID" value="KRZ37261.1"/>
    <property type="molecule type" value="Genomic_DNA"/>
</dbReference>
<dbReference type="Proteomes" id="UP000054805">
    <property type="component" value="Unassembled WGS sequence"/>
</dbReference>
<organism evidence="1 4">
    <name type="scientific">Trichinella pseudospiralis</name>
    <name type="common">Parasitic roundworm</name>
    <dbReference type="NCBI Taxonomy" id="6337"/>
    <lineage>
        <taxon>Eukaryota</taxon>
        <taxon>Metazoa</taxon>
        <taxon>Ecdysozoa</taxon>
        <taxon>Nematoda</taxon>
        <taxon>Enoplea</taxon>
        <taxon>Dorylaimia</taxon>
        <taxon>Trichinellida</taxon>
        <taxon>Trichinellidae</taxon>
        <taxon>Trichinella</taxon>
    </lineage>
</organism>
<comment type="caution">
    <text evidence="1">The sequence shown here is derived from an EMBL/GenBank/DDBJ whole genome shotgun (WGS) entry which is preliminary data.</text>
</comment>
<keyword evidence="5" id="KW-1185">Reference proteome</keyword>
<reference evidence="4 5" key="1">
    <citation type="submission" date="2015-01" db="EMBL/GenBank/DDBJ databases">
        <title>Evolution of Trichinella species and genotypes.</title>
        <authorList>
            <person name="Korhonen P.K."/>
            <person name="Edoardo P."/>
            <person name="Giuseppe L.R."/>
            <person name="Gasser R.B."/>
        </authorList>
    </citation>
    <scope>NUCLEOTIDE SEQUENCE [LARGE SCALE GENOMIC DNA]</scope>
    <source>
        <strain evidence="1">ISS13</strain>
        <strain evidence="3">ISS176</strain>
        <strain evidence="2">ISS588</strain>
    </source>
</reference>
<evidence type="ECO:0000313" key="2">
    <source>
        <dbReference type="EMBL" id="KRZ23995.1"/>
    </source>
</evidence>
<dbReference type="Proteomes" id="UP000054632">
    <property type="component" value="Unassembled WGS sequence"/>
</dbReference>